<dbReference type="OrthoDB" id="9766983at2"/>
<keyword evidence="3" id="KW-0378">Hydrolase</keyword>
<reference evidence="3 4" key="1">
    <citation type="submission" date="2019-01" db="EMBL/GenBank/DDBJ databases">
        <authorList>
            <person name="Chen W.-M."/>
        </authorList>
    </citation>
    <scope>NUCLEOTIDE SEQUENCE [LARGE SCALE GENOMIC DNA]</scope>
    <source>
        <strain evidence="3 4">KYPC3</strain>
    </source>
</reference>
<gene>
    <name evidence="3" type="ORF">EOE67_15695</name>
</gene>
<proteinExistence type="predicted"/>
<feature type="chain" id="PRO_5019372231" evidence="1">
    <location>
        <begin position="23"/>
        <end position="1039"/>
    </location>
</feature>
<dbReference type="PANTHER" id="PTHR43135">
    <property type="entry name" value="ALPHA-D-RIBOSE 1-METHYLPHOSPHONATE 5-TRIPHOSPHATE DIPHOSPHATASE"/>
    <property type="match status" value="1"/>
</dbReference>
<dbReference type="EMBL" id="SACS01000019">
    <property type="protein sequence ID" value="RVU34313.1"/>
    <property type="molecule type" value="Genomic_DNA"/>
</dbReference>
<dbReference type="AlphaFoldDB" id="A0A437QID3"/>
<sequence>MTPFRLSLLSAAIVCSIAPSFADQTSPVYGIRDKTPNLLAFTNATVHTEPGKTLENAIVLVVDGKISAVGSSAVPAGYRKIDATGHHLYAGFIDAYSNYGVEKAAAEQVFEFGGKPVYQNSRKGGNASNGAIHAEQQWVNTFVPVADDAKTYLQQGFTAVQSARLDGIFRGQSFVASLANGLPGELILKANGPQFMAFGKGSSKQSYPSSLMGSIALIRQTLSDANWYRDAVGKQDQLQSRQPVEFNAALSALTNLEQSGLVFETTDDRALLRVDSLLKEFNLKNAVLLGSGYEYSRVADIKNTGRTVIVPVAYPAAPAVANIDDQLDVSLADLRHWERAPTNLAVMAKAGVPFALTTHALEKKDQFWPNLRQAMKHGLTAEQALAGLTTVPAKLVGLPEQLGKIAVGYQADLVIAKGDLFADGEIVSTWTRGQEQQFKPLKPVEFAGTYAVDLAGKTLSLELSGSGDKLSGKLKQADKHSELKHVQQKQQQLQFTVDLAAAEAGTGVLQFQGALDGNLLSGQWLLPSGQTQKVMLSKQATTAKAEDSKNGDKKADVVDTKLVSMLTFPNRAFGTQLTQGRQNAHIKNATVWTSDKAGKLENTDVIIKDGKFSNIGENLSTPSGYQVIDATGMHLTAGIIDEHSHIAIEAGVNEGTDAVTSEVQIGDVLNPEDINIYRGLAGGTTTAQLLHGSANPIGGQAQIIQLRWGVTPEQLKFKDAPPSIKFALGENVKQANWGEDFTSRYPQSRIGVETTIRDAFQAAKEYKAAFAAYDELSRGNKDKVAPPRRDFRLQALVEILDKQRFVHTHSYVASEILMLIHLADEVGFKIHTFTHILEGYKVADEMAKHGASASSFADWWAYKMEVQDAIPTNTCLMADRGVMVSINSDSPDLQRRLNQEAAKSVKYCGMSEIDALNMVTINPAKQLNIQDKVGSITEGKQADFVLWTHHPLSVYAQAKQTWIDGIRYYDQERDAQVAAQVAAEKQQLMQKVLGASDKAKQGSGGAVKKDDPIWHCEDNGDWLHAKFSQGQIQHLHSAH</sequence>
<accession>A0A437QID3</accession>
<evidence type="ECO:0000256" key="1">
    <source>
        <dbReference type="SAM" id="SignalP"/>
    </source>
</evidence>
<dbReference type="Gene3D" id="2.30.40.10">
    <property type="entry name" value="Urease, subunit C, domain 1"/>
    <property type="match status" value="1"/>
</dbReference>
<keyword evidence="4" id="KW-1185">Reference proteome</keyword>
<name>A0A437QID3_9GAMM</name>
<dbReference type="CDD" id="cd01309">
    <property type="entry name" value="Met_dep_hydrolase_C"/>
    <property type="match status" value="1"/>
</dbReference>
<evidence type="ECO:0000259" key="2">
    <source>
        <dbReference type="Pfam" id="PF01979"/>
    </source>
</evidence>
<dbReference type="SUPFAM" id="SSF51338">
    <property type="entry name" value="Composite domain of metallo-dependent hydrolases"/>
    <property type="match status" value="2"/>
</dbReference>
<dbReference type="Proteomes" id="UP000283077">
    <property type="component" value="Unassembled WGS sequence"/>
</dbReference>
<feature type="domain" description="Amidohydrolase-related" evidence="2">
    <location>
        <begin position="801"/>
        <end position="956"/>
    </location>
</feature>
<feature type="domain" description="Amidohydrolase-related" evidence="2">
    <location>
        <begin position="347"/>
        <end position="433"/>
    </location>
</feature>
<dbReference type="InterPro" id="IPR006680">
    <property type="entry name" value="Amidohydro-rel"/>
</dbReference>
<keyword evidence="1" id="KW-0732">Signal</keyword>
<dbReference type="InterPro" id="IPR051781">
    <property type="entry name" value="Metallo-dep_Hydrolase"/>
</dbReference>
<organism evidence="3 4">
    <name type="scientific">Rheinheimera riviphila</name>
    <dbReference type="NCBI Taxonomy" id="1834037"/>
    <lineage>
        <taxon>Bacteria</taxon>
        <taxon>Pseudomonadati</taxon>
        <taxon>Pseudomonadota</taxon>
        <taxon>Gammaproteobacteria</taxon>
        <taxon>Chromatiales</taxon>
        <taxon>Chromatiaceae</taxon>
        <taxon>Rheinheimera</taxon>
    </lineage>
</organism>
<dbReference type="InterPro" id="IPR032466">
    <property type="entry name" value="Metal_Hydrolase"/>
</dbReference>
<dbReference type="SUPFAM" id="SSF51556">
    <property type="entry name" value="Metallo-dependent hydrolases"/>
    <property type="match status" value="2"/>
</dbReference>
<dbReference type="PANTHER" id="PTHR43135:SF3">
    <property type="entry name" value="ALPHA-D-RIBOSE 1-METHYLPHOSPHONATE 5-TRIPHOSPHATE DIPHOSPHATASE"/>
    <property type="match status" value="1"/>
</dbReference>
<feature type="signal peptide" evidence="1">
    <location>
        <begin position="1"/>
        <end position="22"/>
    </location>
</feature>
<dbReference type="Gene3D" id="3.20.20.140">
    <property type="entry name" value="Metal-dependent hydrolases"/>
    <property type="match status" value="2"/>
</dbReference>
<dbReference type="RefSeq" id="WP_127700286.1">
    <property type="nucleotide sequence ID" value="NZ_SACS01000019.1"/>
</dbReference>
<evidence type="ECO:0000313" key="3">
    <source>
        <dbReference type="EMBL" id="RVU34313.1"/>
    </source>
</evidence>
<dbReference type="GO" id="GO:0016810">
    <property type="term" value="F:hydrolase activity, acting on carbon-nitrogen (but not peptide) bonds"/>
    <property type="evidence" value="ECO:0007669"/>
    <property type="project" value="InterPro"/>
</dbReference>
<protein>
    <submittedName>
        <fullName evidence="3">Amidohydrolase</fullName>
    </submittedName>
</protein>
<evidence type="ECO:0000313" key="4">
    <source>
        <dbReference type="Proteomes" id="UP000283077"/>
    </source>
</evidence>
<dbReference type="InterPro" id="IPR011059">
    <property type="entry name" value="Metal-dep_hydrolase_composite"/>
</dbReference>
<dbReference type="Pfam" id="PF01979">
    <property type="entry name" value="Amidohydro_1"/>
    <property type="match status" value="2"/>
</dbReference>
<comment type="caution">
    <text evidence="3">The sequence shown here is derived from an EMBL/GenBank/DDBJ whole genome shotgun (WGS) entry which is preliminary data.</text>
</comment>